<accession>A0ACB8SW13</accession>
<reference evidence="1" key="2">
    <citation type="journal article" date="2022" name="New Phytol.">
        <title>Evolutionary transition to the ectomycorrhizal habit in the genomes of a hyperdiverse lineage of mushroom-forming fungi.</title>
        <authorList>
            <person name="Looney B."/>
            <person name="Miyauchi S."/>
            <person name="Morin E."/>
            <person name="Drula E."/>
            <person name="Courty P.E."/>
            <person name="Kohler A."/>
            <person name="Kuo A."/>
            <person name="LaButti K."/>
            <person name="Pangilinan J."/>
            <person name="Lipzen A."/>
            <person name="Riley R."/>
            <person name="Andreopoulos W."/>
            <person name="He G."/>
            <person name="Johnson J."/>
            <person name="Nolan M."/>
            <person name="Tritt A."/>
            <person name="Barry K.W."/>
            <person name="Grigoriev I.V."/>
            <person name="Nagy L.G."/>
            <person name="Hibbett D."/>
            <person name="Henrissat B."/>
            <person name="Matheny P.B."/>
            <person name="Labbe J."/>
            <person name="Martin F.M."/>
        </authorList>
    </citation>
    <scope>NUCLEOTIDE SEQUENCE</scope>
    <source>
        <strain evidence="1">HHB10654</strain>
    </source>
</reference>
<keyword evidence="2" id="KW-1185">Reference proteome</keyword>
<evidence type="ECO:0000313" key="1">
    <source>
        <dbReference type="EMBL" id="KAI0060101.1"/>
    </source>
</evidence>
<evidence type="ECO:0000313" key="2">
    <source>
        <dbReference type="Proteomes" id="UP000814140"/>
    </source>
</evidence>
<reference evidence="1" key="1">
    <citation type="submission" date="2021-03" db="EMBL/GenBank/DDBJ databases">
        <authorList>
            <consortium name="DOE Joint Genome Institute"/>
            <person name="Ahrendt S."/>
            <person name="Looney B.P."/>
            <person name="Miyauchi S."/>
            <person name="Morin E."/>
            <person name="Drula E."/>
            <person name="Courty P.E."/>
            <person name="Chicoki N."/>
            <person name="Fauchery L."/>
            <person name="Kohler A."/>
            <person name="Kuo A."/>
            <person name="Labutti K."/>
            <person name="Pangilinan J."/>
            <person name="Lipzen A."/>
            <person name="Riley R."/>
            <person name="Andreopoulos W."/>
            <person name="He G."/>
            <person name="Johnson J."/>
            <person name="Barry K.W."/>
            <person name="Grigoriev I.V."/>
            <person name="Nagy L."/>
            <person name="Hibbett D."/>
            <person name="Henrissat B."/>
            <person name="Matheny P.B."/>
            <person name="Labbe J."/>
            <person name="Martin F."/>
        </authorList>
    </citation>
    <scope>NUCLEOTIDE SEQUENCE</scope>
    <source>
        <strain evidence="1">HHB10654</strain>
    </source>
</reference>
<sequence>MYLRLRSKKLPWRSEVTPSPPSSSSLSKTLSKKIRSMTHLSLKSSSRHDIRSPRLPSRRHSSILRSSETSSSSSSAHTRIWTNTLSSMKSPPPQPSFSLLGSPPSPLLPSPASDLVIPWVFVTSDNHSVASFRAVRRQSRVTPMRGLELPSGHWTPTVSTPRSPSPASFKFDRPCAVAGAADRLRDFGLLVAGMRASFSSGLSDAGLDLEDGSESESEEVVEDLTKLLEEVAQEARGLGRFAPLEAFPTTISSHDFNACAASRGLSFQVDMDVGS</sequence>
<dbReference type="Proteomes" id="UP000814140">
    <property type="component" value="Unassembled WGS sequence"/>
</dbReference>
<comment type="caution">
    <text evidence="1">The sequence shown here is derived from an EMBL/GenBank/DDBJ whole genome shotgun (WGS) entry which is preliminary data.</text>
</comment>
<protein>
    <submittedName>
        <fullName evidence="1">Uncharacterized protein</fullName>
    </submittedName>
</protein>
<gene>
    <name evidence="1" type="ORF">BV25DRAFT_1917973</name>
</gene>
<organism evidence="1 2">
    <name type="scientific">Artomyces pyxidatus</name>
    <dbReference type="NCBI Taxonomy" id="48021"/>
    <lineage>
        <taxon>Eukaryota</taxon>
        <taxon>Fungi</taxon>
        <taxon>Dikarya</taxon>
        <taxon>Basidiomycota</taxon>
        <taxon>Agaricomycotina</taxon>
        <taxon>Agaricomycetes</taxon>
        <taxon>Russulales</taxon>
        <taxon>Auriscalpiaceae</taxon>
        <taxon>Artomyces</taxon>
    </lineage>
</organism>
<proteinExistence type="predicted"/>
<name>A0ACB8SW13_9AGAM</name>
<dbReference type="EMBL" id="MU277221">
    <property type="protein sequence ID" value="KAI0060101.1"/>
    <property type="molecule type" value="Genomic_DNA"/>
</dbReference>